<dbReference type="AlphaFoldDB" id="A0A3S9HFK9"/>
<dbReference type="Pfam" id="PF11066">
    <property type="entry name" value="DUF2867"/>
    <property type="match status" value="1"/>
</dbReference>
<dbReference type="RefSeq" id="WP_126126299.1">
    <property type="nucleotide sequence ID" value="NZ_CP034464.1"/>
</dbReference>
<keyword evidence="2" id="KW-1185">Reference proteome</keyword>
<evidence type="ECO:0000313" key="1">
    <source>
        <dbReference type="EMBL" id="AZP10900.1"/>
    </source>
</evidence>
<dbReference type="InterPro" id="IPR021295">
    <property type="entry name" value="DUF2867"/>
</dbReference>
<accession>A0A3S9HFK9</accession>
<dbReference type="OrthoDB" id="7058586at2"/>
<name>A0A3S9HFK9_9BURK</name>
<evidence type="ECO:0000313" key="2">
    <source>
        <dbReference type="Proteomes" id="UP000275663"/>
    </source>
</evidence>
<dbReference type="Proteomes" id="UP000275663">
    <property type="component" value="Chromosome"/>
</dbReference>
<gene>
    <name evidence="1" type="ORF">EJN92_02015</name>
</gene>
<proteinExistence type="predicted"/>
<dbReference type="KEGG" id="upv:EJN92_02015"/>
<reference evidence="1 2" key="1">
    <citation type="journal article" date="2011" name="Int. J. Syst. Evol. Microbiol.">
        <title>Description of Undibacterium oligocarboniphilum sp. nov., isolated from purified water, and Undibacterium pigrum strain CCUG 49012 as the type strain of Undibacterium parvum sp. nov., and emended descriptions of the genus Undibacterium and the species Undibacterium pigrum.</title>
        <authorList>
            <person name="Eder W."/>
            <person name="Wanner G."/>
            <person name="Ludwig W."/>
            <person name="Busse H.J."/>
            <person name="Ziemke-Kageler F."/>
            <person name="Lang E."/>
        </authorList>
    </citation>
    <scope>NUCLEOTIDE SEQUENCE [LARGE SCALE GENOMIC DNA]</scope>
    <source>
        <strain evidence="1 2">DSM 23061</strain>
    </source>
</reference>
<sequence>MNIEATEVPTFSALNESLKTAYFYDCYSVELPPDSRSPLELYLSVFSRTPRWIDALMNMRNKIGVRLGLKDMGQLSSIDSQKPSQAYQIGDQAGIFKVLELHECEVILGETDKHLDVKISVAKQDKPGCTLVSVSTVVHVHNYMGRLYMLFVTPAHRIIAPATLSKLAQCLH</sequence>
<dbReference type="EMBL" id="CP034464">
    <property type="protein sequence ID" value="AZP10900.1"/>
    <property type="molecule type" value="Genomic_DNA"/>
</dbReference>
<protein>
    <submittedName>
        <fullName evidence="1">DUF2867 domain-containing protein</fullName>
    </submittedName>
</protein>
<organism evidence="1 2">
    <name type="scientific">Undibacterium parvum</name>
    <dbReference type="NCBI Taxonomy" id="401471"/>
    <lineage>
        <taxon>Bacteria</taxon>
        <taxon>Pseudomonadati</taxon>
        <taxon>Pseudomonadota</taxon>
        <taxon>Betaproteobacteria</taxon>
        <taxon>Burkholderiales</taxon>
        <taxon>Oxalobacteraceae</taxon>
        <taxon>Undibacterium</taxon>
    </lineage>
</organism>